<sequence>MGQPKELVWAWGMQELIVKGPNLCTWKSKARKGNSTAVSVGVGHNSSKKRHEKLSDEDRERISTGRQAAEIDGYGGRWVNAPVKGKKGNTI</sequence>
<proteinExistence type="predicted"/>
<dbReference type="EMBL" id="CM017324">
    <property type="protein sequence ID" value="KAE8037603.1"/>
    <property type="molecule type" value="Genomic_DNA"/>
</dbReference>
<feature type="compositionally biased region" description="Basic and acidic residues" evidence="1">
    <location>
        <begin position="53"/>
        <end position="63"/>
    </location>
</feature>
<evidence type="ECO:0000256" key="1">
    <source>
        <dbReference type="SAM" id="MobiDB-lite"/>
    </source>
</evidence>
<name>A0A660KMH5_9ROSI</name>
<reference evidence="2 3" key="1">
    <citation type="submission" date="2019-06" db="EMBL/GenBank/DDBJ databases">
        <title>A chromosomal-level reference genome of Carpinus fangiana (Coryloideae, Betulaceae).</title>
        <authorList>
            <person name="Yang X."/>
            <person name="Wang Z."/>
            <person name="Zhang L."/>
            <person name="Hao G."/>
            <person name="Liu J."/>
            <person name="Yang Y."/>
        </authorList>
    </citation>
    <scope>NUCLEOTIDE SEQUENCE [LARGE SCALE GENOMIC DNA]</scope>
    <source>
        <strain evidence="2">Cfa_2016G</strain>
        <tissue evidence="2">Leaf</tissue>
    </source>
</reference>
<dbReference type="Proteomes" id="UP000327013">
    <property type="component" value="Chromosome 4"/>
</dbReference>
<evidence type="ECO:0000313" key="3">
    <source>
        <dbReference type="Proteomes" id="UP000327013"/>
    </source>
</evidence>
<organism evidence="2 3">
    <name type="scientific">Carpinus fangiana</name>
    <dbReference type="NCBI Taxonomy" id="176857"/>
    <lineage>
        <taxon>Eukaryota</taxon>
        <taxon>Viridiplantae</taxon>
        <taxon>Streptophyta</taxon>
        <taxon>Embryophyta</taxon>
        <taxon>Tracheophyta</taxon>
        <taxon>Spermatophyta</taxon>
        <taxon>Magnoliopsida</taxon>
        <taxon>eudicotyledons</taxon>
        <taxon>Gunneridae</taxon>
        <taxon>Pentapetalae</taxon>
        <taxon>rosids</taxon>
        <taxon>fabids</taxon>
        <taxon>Fagales</taxon>
        <taxon>Betulaceae</taxon>
        <taxon>Carpinus</taxon>
    </lineage>
</organism>
<accession>A0A660KMH5</accession>
<keyword evidence="3" id="KW-1185">Reference proteome</keyword>
<dbReference type="AlphaFoldDB" id="A0A660KMH5"/>
<feature type="region of interest" description="Disordered" evidence="1">
    <location>
        <begin position="34"/>
        <end position="63"/>
    </location>
</feature>
<gene>
    <name evidence="2" type="ORF">FH972_010178</name>
</gene>
<evidence type="ECO:0000313" key="2">
    <source>
        <dbReference type="EMBL" id="KAE8037603.1"/>
    </source>
</evidence>
<protein>
    <submittedName>
        <fullName evidence="2">Uncharacterized protein</fullName>
    </submittedName>
</protein>